<keyword evidence="3" id="KW-1185">Reference proteome</keyword>
<gene>
    <name evidence="2" type="ORF">GFSPODELE1_LOCUS7584</name>
</gene>
<name>A0ABP1DS72_9APHY</name>
<evidence type="ECO:0008006" key="4">
    <source>
        <dbReference type="Google" id="ProtNLM"/>
    </source>
</evidence>
<sequence length="489" mass="53696">MALGRAESVCLILLMGLAFFRTVAHSTTIPLPLLNVRPAFADASDAFISSAASIRPSTSINTTLPTQAIQSQSFKARSLNMPTSTDKLVFAHFMVGFTLSYGVADWERNIDIAKSKGIDAFALNFGTDSWQSGQISNAYTAASNSGNFKVFLSFDMTAFVCQGSGDANVIRQFISGYNEHPSQLRIDGKMFVSTFSGESCTFGTGDVNQGWLNAVKNDLPPTYFVPAFFVDSGTLSAYSSFDGIFNWNGAWPRGSSDINFDPDQSYINNLGGRSYMAGVSPWFFAHYPGKNFIYRADEWLWAERWEELIQHRNEVSFAQVISWNDYSESHYVGPVDGTQPGSQAWVDGFDHQDWTDLMQYYIAAYKTGSDPLISKDRIFLWGRLYPAGADAPDGVGRPDNWQWTEDYLWAVVLLTSPAQVTLSCGPSIQSFSAGAGLSKFKLPLTASCSVSSHIVRNGLTTLNFAPSGFNFNTNPPSYNFNSFVAASPA</sequence>
<dbReference type="Gene3D" id="3.20.20.80">
    <property type="entry name" value="Glycosidases"/>
    <property type="match status" value="1"/>
</dbReference>
<feature type="signal peptide" evidence="1">
    <location>
        <begin position="1"/>
        <end position="26"/>
    </location>
</feature>
<keyword evidence="1" id="KW-0732">Signal</keyword>
<dbReference type="Pfam" id="PF03659">
    <property type="entry name" value="Glyco_hydro_71"/>
    <property type="match status" value="1"/>
</dbReference>
<protein>
    <recommendedName>
        <fullName evidence="4">Glycoside hydrolase family 71 protein</fullName>
    </recommendedName>
</protein>
<evidence type="ECO:0000256" key="1">
    <source>
        <dbReference type="SAM" id="SignalP"/>
    </source>
</evidence>
<proteinExistence type="predicted"/>
<reference evidence="3" key="1">
    <citation type="submission" date="2024-04" db="EMBL/GenBank/DDBJ databases">
        <authorList>
            <person name="Shaw F."/>
            <person name="Minotto A."/>
        </authorList>
    </citation>
    <scope>NUCLEOTIDE SEQUENCE [LARGE SCALE GENOMIC DNA]</scope>
</reference>
<feature type="chain" id="PRO_5045744858" description="Glycoside hydrolase family 71 protein" evidence="1">
    <location>
        <begin position="27"/>
        <end position="489"/>
    </location>
</feature>
<dbReference type="Proteomes" id="UP001497453">
    <property type="component" value="Chromosome 5"/>
</dbReference>
<dbReference type="InterPro" id="IPR005197">
    <property type="entry name" value="Glyco_hydro_71"/>
</dbReference>
<dbReference type="CDD" id="cd11577">
    <property type="entry name" value="GH71"/>
    <property type="match status" value="1"/>
</dbReference>
<organism evidence="2 3">
    <name type="scientific">Somion occarium</name>
    <dbReference type="NCBI Taxonomy" id="3059160"/>
    <lineage>
        <taxon>Eukaryota</taxon>
        <taxon>Fungi</taxon>
        <taxon>Dikarya</taxon>
        <taxon>Basidiomycota</taxon>
        <taxon>Agaricomycotina</taxon>
        <taxon>Agaricomycetes</taxon>
        <taxon>Polyporales</taxon>
        <taxon>Cerrenaceae</taxon>
        <taxon>Somion</taxon>
    </lineage>
</organism>
<evidence type="ECO:0000313" key="3">
    <source>
        <dbReference type="Proteomes" id="UP001497453"/>
    </source>
</evidence>
<dbReference type="EMBL" id="OZ037948">
    <property type="protein sequence ID" value="CAL1709943.1"/>
    <property type="molecule type" value="Genomic_DNA"/>
</dbReference>
<evidence type="ECO:0000313" key="2">
    <source>
        <dbReference type="EMBL" id="CAL1709943.1"/>
    </source>
</evidence>
<accession>A0ABP1DS72</accession>